<evidence type="ECO:0000256" key="1">
    <source>
        <dbReference type="SAM" id="MobiDB-lite"/>
    </source>
</evidence>
<proteinExistence type="predicted"/>
<reference evidence="3" key="1">
    <citation type="journal article" date="2023" name="G3 (Bethesda)">
        <title>A reference genome for the long-term kleptoplast-retaining sea slug Elysia crispata morphotype clarki.</title>
        <authorList>
            <person name="Eastman K.E."/>
            <person name="Pendleton A.L."/>
            <person name="Shaikh M.A."/>
            <person name="Suttiyut T."/>
            <person name="Ogas R."/>
            <person name="Tomko P."/>
            <person name="Gavelis G."/>
            <person name="Widhalm J.R."/>
            <person name="Wisecaver J.H."/>
        </authorList>
    </citation>
    <scope>NUCLEOTIDE SEQUENCE</scope>
    <source>
        <strain evidence="3">ECLA1</strain>
    </source>
</reference>
<dbReference type="EMBL" id="JAWDGP010000505">
    <property type="protein sequence ID" value="KAK3799991.1"/>
    <property type="molecule type" value="Genomic_DNA"/>
</dbReference>
<comment type="caution">
    <text evidence="3">The sequence shown here is derived from an EMBL/GenBank/DDBJ whole genome shotgun (WGS) entry which is preliminary data.</text>
</comment>
<sequence>MSSEDEYTDSGAEHEPDDSDISSDSDSVQSEDDSQVDLDLENPGEEDDEIVNANPWMRVYPEEQEGEDDLVFNQNSGPQNIPDNCQHPVDYFLLFFTIELLNTLVTQTNNYAKKFIDEKLATLKHKSMVRHWKDVTVTEMKAFIAIILNMGLCRKPTIFAYWSKTRSQHCSWYHDVMGRHRFQLILKLFHFVRTSLPTPGQPGYDPCARFAPLVEVANDRFKYYYKPRQELSVDESLIGTKNKTQLIQYMPNKHHHQWGIKLWVLCESVTAYVVAFFVYKGKRGAADDEGGLGLGHKVVIKLLNMANLLRKGYHVFVDNFFSSIGLARELFSARTYLTGTIRRNRKGLPALVKTQLQPGESAYSRQGNLLACSFREKKNQKNPVIMISTKSKATSRVIQTRRRGAEGPIEVRKPDVILQYNKYMGGVDCSDMMLYCYLDERRTLKYWKKVAFTLISRMVVNSYIIYSQRAPRRVMTRYKFTTQVVDGLAKDALEIRDTPPGPSSSITIIQIPDKKERECSVCSDPKGAGRKRSRTMCSVCQKGLHGTCLHQHKCKKLQK</sequence>
<feature type="region of interest" description="Disordered" evidence="1">
    <location>
        <begin position="1"/>
        <end position="53"/>
    </location>
</feature>
<evidence type="ECO:0000259" key="2">
    <source>
        <dbReference type="Pfam" id="PF13843"/>
    </source>
</evidence>
<feature type="compositionally biased region" description="Acidic residues" evidence="1">
    <location>
        <begin position="15"/>
        <end position="50"/>
    </location>
</feature>
<dbReference type="Proteomes" id="UP001283361">
    <property type="component" value="Unassembled WGS sequence"/>
</dbReference>
<keyword evidence="4" id="KW-1185">Reference proteome</keyword>
<dbReference type="InterPro" id="IPR029526">
    <property type="entry name" value="PGBD"/>
</dbReference>
<feature type="domain" description="PiggyBac transposable element-derived protein" evidence="2">
    <location>
        <begin position="88"/>
        <end position="463"/>
    </location>
</feature>
<organism evidence="3 4">
    <name type="scientific">Elysia crispata</name>
    <name type="common">lettuce slug</name>
    <dbReference type="NCBI Taxonomy" id="231223"/>
    <lineage>
        <taxon>Eukaryota</taxon>
        <taxon>Metazoa</taxon>
        <taxon>Spiralia</taxon>
        <taxon>Lophotrochozoa</taxon>
        <taxon>Mollusca</taxon>
        <taxon>Gastropoda</taxon>
        <taxon>Heterobranchia</taxon>
        <taxon>Euthyneura</taxon>
        <taxon>Panpulmonata</taxon>
        <taxon>Sacoglossa</taxon>
        <taxon>Placobranchoidea</taxon>
        <taxon>Plakobranchidae</taxon>
        <taxon>Elysia</taxon>
    </lineage>
</organism>
<dbReference type="Pfam" id="PF13843">
    <property type="entry name" value="DDE_Tnp_1_7"/>
    <property type="match status" value="1"/>
</dbReference>
<dbReference type="AlphaFoldDB" id="A0AAE1B6Y0"/>
<dbReference type="PANTHER" id="PTHR46599">
    <property type="entry name" value="PIGGYBAC TRANSPOSABLE ELEMENT-DERIVED PROTEIN 4"/>
    <property type="match status" value="1"/>
</dbReference>
<protein>
    <recommendedName>
        <fullName evidence="2">PiggyBac transposable element-derived protein domain-containing protein</fullName>
    </recommendedName>
</protein>
<gene>
    <name evidence="3" type="ORF">RRG08_035590</name>
</gene>
<dbReference type="PANTHER" id="PTHR46599:SF3">
    <property type="entry name" value="PIGGYBAC TRANSPOSABLE ELEMENT-DERIVED PROTEIN 4"/>
    <property type="match status" value="1"/>
</dbReference>
<evidence type="ECO:0000313" key="3">
    <source>
        <dbReference type="EMBL" id="KAK3799991.1"/>
    </source>
</evidence>
<name>A0AAE1B6Y0_9GAST</name>
<accession>A0AAE1B6Y0</accession>
<evidence type="ECO:0000313" key="4">
    <source>
        <dbReference type="Proteomes" id="UP001283361"/>
    </source>
</evidence>